<protein>
    <submittedName>
        <fullName evidence="1">Uncharacterized protein</fullName>
    </submittedName>
</protein>
<accession>A0ABV0V9T6</accession>
<sequence>MSLHSDQNPTFFLSKKHHSKCQAVTAADEPLKEDLQAGETSETEKELNRFARKIQSCSGDPFLGKVFWKLKEKDEFMSTPNILILSHFGLFSNPKKPKYIV</sequence>
<reference evidence="1 2" key="1">
    <citation type="submission" date="2021-06" db="EMBL/GenBank/DDBJ databases">
        <authorList>
            <person name="Palmer J.M."/>
        </authorList>
    </citation>
    <scope>NUCLEOTIDE SEQUENCE [LARGE SCALE GENOMIC DNA]</scope>
    <source>
        <strain evidence="2">if_2019</strain>
        <tissue evidence="1">Muscle</tissue>
    </source>
</reference>
<name>A0ABV0V9T6_9TELE</name>
<dbReference type="EMBL" id="JAHRIQ010097047">
    <property type="protein sequence ID" value="MEQ2253221.1"/>
    <property type="molecule type" value="Genomic_DNA"/>
</dbReference>
<evidence type="ECO:0000313" key="1">
    <source>
        <dbReference type="EMBL" id="MEQ2253221.1"/>
    </source>
</evidence>
<organism evidence="1 2">
    <name type="scientific">Ilyodon furcidens</name>
    <name type="common">goldbreast splitfin</name>
    <dbReference type="NCBI Taxonomy" id="33524"/>
    <lineage>
        <taxon>Eukaryota</taxon>
        <taxon>Metazoa</taxon>
        <taxon>Chordata</taxon>
        <taxon>Craniata</taxon>
        <taxon>Vertebrata</taxon>
        <taxon>Euteleostomi</taxon>
        <taxon>Actinopterygii</taxon>
        <taxon>Neopterygii</taxon>
        <taxon>Teleostei</taxon>
        <taxon>Neoteleostei</taxon>
        <taxon>Acanthomorphata</taxon>
        <taxon>Ovalentaria</taxon>
        <taxon>Atherinomorphae</taxon>
        <taxon>Cyprinodontiformes</taxon>
        <taxon>Goodeidae</taxon>
        <taxon>Ilyodon</taxon>
    </lineage>
</organism>
<dbReference type="Proteomes" id="UP001482620">
    <property type="component" value="Unassembled WGS sequence"/>
</dbReference>
<gene>
    <name evidence="1" type="ORF">ILYODFUR_029989</name>
</gene>
<evidence type="ECO:0000313" key="2">
    <source>
        <dbReference type="Proteomes" id="UP001482620"/>
    </source>
</evidence>
<keyword evidence="2" id="KW-1185">Reference proteome</keyword>
<proteinExistence type="predicted"/>
<comment type="caution">
    <text evidence="1">The sequence shown here is derived from an EMBL/GenBank/DDBJ whole genome shotgun (WGS) entry which is preliminary data.</text>
</comment>